<dbReference type="Proteomes" id="UP001321421">
    <property type="component" value="Chromosome"/>
</dbReference>
<name>A0ABN6YIG5_9MICO</name>
<evidence type="ECO:0000256" key="1">
    <source>
        <dbReference type="SAM" id="MobiDB-lite"/>
    </source>
</evidence>
<proteinExistence type="predicted"/>
<organism evidence="2 3">
    <name type="scientific">Barrientosiimonas endolithica</name>
    <dbReference type="NCBI Taxonomy" id="1535208"/>
    <lineage>
        <taxon>Bacteria</taxon>
        <taxon>Bacillati</taxon>
        <taxon>Actinomycetota</taxon>
        <taxon>Actinomycetes</taxon>
        <taxon>Micrococcales</taxon>
        <taxon>Dermacoccaceae</taxon>
        <taxon>Barrientosiimonas</taxon>
    </lineage>
</organism>
<evidence type="ECO:0000313" key="3">
    <source>
        <dbReference type="Proteomes" id="UP001321421"/>
    </source>
</evidence>
<protein>
    <submittedName>
        <fullName evidence="2">Uncharacterized protein</fullName>
    </submittedName>
</protein>
<gene>
    <name evidence="2" type="ORF">GCM10025872_05880</name>
</gene>
<dbReference type="EMBL" id="AP027735">
    <property type="protein sequence ID" value="BDZ56931.1"/>
    <property type="molecule type" value="Genomic_DNA"/>
</dbReference>
<keyword evidence="3" id="KW-1185">Reference proteome</keyword>
<evidence type="ECO:0000313" key="2">
    <source>
        <dbReference type="EMBL" id="BDZ56931.1"/>
    </source>
</evidence>
<sequence>MSASSDWEGSSGAGMLTRTVLADRVACSMRRPNVAPSTTVPGGGAAAEALVATAGAVVVAAGAAGLAARAVLDVAALGVAAEVAASSPPDWQPVSTVAPSSAATPHTGRRKR</sequence>
<accession>A0ABN6YIG5</accession>
<feature type="region of interest" description="Disordered" evidence="1">
    <location>
        <begin position="85"/>
        <end position="112"/>
    </location>
</feature>
<feature type="compositionally biased region" description="Polar residues" evidence="1">
    <location>
        <begin position="93"/>
        <end position="104"/>
    </location>
</feature>
<reference evidence="3" key="1">
    <citation type="journal article" date="2019" name="Int. J. Syst. Evol. Microbiol.">
        <title>The Global Catalogue of Microorganisms (GCM) 10K type strain sequencing project: providing services to taxonomists for standard genome sequencing and annotation.</title>
        <authorList>
            <consortium name="The Broad Institute Genomics Platform"/>
            <consortium name="The Broad Institute Genome Sequencing Center for Infectious Disease"/>
            <person name="Wu L."/>
            <person name="Ma J."/>
        </authorList>
    </citation>
    <scope>NUCLEOTIDE SEQUENCE [LARGE SCALE GENOMIC DNA]</scope>
    <source>
        <strain evidence="3">NBRC 110608</strain>
    </source>
</reference>